<evidence type="ECO:0000256" key="1">
    <source>
        <dbReference type="ARBA" id="ARBA00004141"/>
    </source>
</evidence>
<dbReference type="EMBL" id="NEXV01000732">
    <property type="protein sequence ID" value="PIG69431.1"/>
    <property type="molecule type" value="Genomic_DNA"/>
</dbReference>
<dbReference type="InterPro" id="IPR000425">
    <property type="entry name" value="MIP"/>
</dbReference>
<dbReference type="Proteomes" id="UP000231358">
    <property type="component" value="Unassembled WGS sequence"/>
</dbReference>
<evidence type="ECO:0000313" key="9">
    <source>
        <dbReference type="EMBL" id="PIG69431.1"/>
    </source>
</evidence>
<accession>A0A2G7EPP4</accession>
<gene>
    <name evidence="9" type="ORF">AARAC_005231</name>
</gene>
<keyword evidence="5 8" id="KW-1133">Transmembrane helix</keyword>
<proteinExistence type="inferred from homology"/>
<feature type="transmembrane region" description="Helical" evidence="8">
    <location>
        <begin position="263"/>
        <end position="285"/>
    </location>
</feature>
<keyword evidence="3 7" id="KW-0813">Transport</keyword>
<evidence type="ECO:0000256" key="6">
    <source>
        <dbReference type="ARBA" id="ARBA00023136"/>
    </source>
</evidence>
<dbReference type="GO" id="GO:0015254">
    <property type="term" value="F:glycerol channel activity"/>
    <property type="evidence" value="ECO:0007669"/>
    <property type="project" value="TreeGrafter"/>
</dbReference>
<keyword evidence="6 8" id="KW-0472">Membrane</keyword>
<evidence type="ECO:0000256" key="4">
    <source>
        <dbReference type="ARBA" id="ARBA00022692"/>
    </source>
</evidence>
<keyword evidence="10" id="KW-1185">Reference proteome</keyword>
<reference evidence="9 10" key="1">
    <citation type="submission" date="2017-05" db="EMBL/GenBank/DDBJ databases">
        <title>Genome sequence for an aflatoxigenic pathogen of Argentinian peanut, Aspergillus arachidicola.</title>
        <authorList>
            <person name="Moore G."/>
            <person name="Beltz S.B."/>
            <person name="Mack B.M."/>
        </authorList>
    </citation>
    <scope>NUCLEOTIDE SEQUENCE [LARGE SCALE GENOMIC DNA]</scope>
    <source>
        <strain evidence="9 10">CBS 117610</strain>
    </source>
</reference>
<dbReference type="PRINTS" id="PR00783">
    <property type="entry name" value="MINTRINSICP"/>
</dbReference>
<dbReference type="InterPro" id="IPR023271">
    <property type="entry name" value="Aquaporin-like"/>
</dbReference>
<dbReference type="GO" id="GO:0015250">
    <property type="term" value="F:water channel activity"/>
    <property type="evidence" value="ECO:0007669"/>
    <property type="project" value="TreeGrafter"/>
</dbReference>
<evidence type="ECO:0000256" key="3">
    <source>
        <dbReference type="ARBA" id="ARBA00022448"/>
    </source>
</evidence>
<evidence type="ECO:0000256" key="2">
    <source>
        <dbReference type="ARBA" id="ARBA00006175"/>
    </source>
</evidence>
<dbReference type="PANTHER" id="PTHR43829">
    <property type="entry name" value="AQUAPORIN OR AQUAGLYCEROPORIN RELATED"/>
    <property type="match status" value="1"/>
</dbReference>
<feature type="transmembrane region" description="Helical" evidence="8">
    <location>
        <begin position="6"/>
        <end position="24"/>
    </location>
</feature>
<evidence type="ECO:0000256" key="8">
    <source>
        <dbReference type="SAM" id="Phobius"/>
    </source>
</evidence>
<feature type="transmembrane region" description="Helical" evidence="8">
    <location>
        <begin position="44"/>
        <end position="63"/>
    </location>
</feature>
<comment type="caution">
    <text evidence="9">The sequence shown here is derived from an EMBL/GenBank/DDBJ whole genome shotgun (WGS) entry which is preliminary data.</text>
</comment>
<dbReference type="SUPFAM" id="SSF81338">
    <property type="entry name" value="Aquaporin-like"/>
    <property type="match status" value="1"/>
</dbReference>
<evidence type="ECO:0000256" key="5">
    <source>
        <dbReference type="ARBA" id="ARBA00022989"/>
    </source>
</evidence>
<dbReference type="Gene3D" id="1.20.1080.10">
    <property type="entry name" value="Glycerol uptake facilitator protein"/>
    <property type="match status" value="1"/>
</dbReference>
<dbReference type="STRING" id="656916.A0A2G7EPP4"/>
<keyword evidence="4 7" id="KW-0812">Transmembrane</keyword>
<dbReference type="GO" id="GO:0005886">
    <property type="term" value="C:plasma membrane"/>
    <property type="evidence" value="ECO:0007669"/>
    <property type="project" value="TreeGrafter"/>
</dbReference>
<evidence type="ECO:0000313" key="10">
    <source>
        <dbReference type="Proteomes" id="UP000231358"/>
    </source>
</evidence>
<organism evidence="9 10">
    <name type="scientific">Aspergillus arachidicola</name>
    <dbReference type="NCBI Taxonomy" id="656916"/>
    <lineage>
        <taxon>Eukaryota</taxon>
        <taxon>Fungi</taxon>
        <taxon>Dikarya</taxon>
        <taxon>Ascomycota</taxon>
        <taxon>Pezizomycotina</taxon>
        <taxon>Eurotiomycetes</taxon>
        <taxon>Eurotiomycetidae</taxon>
        <taxon>Eurotiales</taxon>
        <taxon>Aspergillaceae</taxon>
        <taxon>Aspergillus</taxon>
        <taxon>Aspergillus subgen. Circumdati</taxon>
    </lineage>
</organism>
<comment type="similarity">
    <text evidence="2 7">Belongs to the MIP/aquaporin (TC 1.A.8) family.</text>
</comment>
<feature type="transmembrane region" description="Helical" evidence="8">
    <location>
        <begin position="124"/>
        <end position="142"/>
    </location>
</feature>
<comment type="subcellular location">
    <subcellularLocation>
        <location evidence="1">Membrane</location>
        <topology evidence="1">Multi-pass membrane protein</topology>
    </subcellularLocation>
</comment>
<dbReference type="AlphaFoldDB" id="A0A2G7EPP4"/>
<sequence>MTSASPPHLYLSLFFFLPGLNLFVRSRKMFLNMSTLPRGALKPYAAEFLGTALLIVLGDGVVAQCLLSDYQYGTWLSINMSWAAAVCISGYLADPSPTINPAVTICTALIRPTPGQWKKLPGKLLAQFLGGFVGAALVYINYRSAIESWDPEYTIPGGSILSPQGHHSAGIFSTYPASTLGSNWEAAFNEVLGSAVLMFGGLTISDPANAPRFYSPQLSSFLLLLAIGASLGWQTGYAINPARDFGPRLFSAIIYGREVFTAANYYFVVPLFAPIIGCIVGAATYDSLLYEGVGSHITDALDKVGDRDGSLRLD</sequence>
<protein>
    <submittedName>
        <fullName evidence="9">Glycerol uptake facilitator</fullName>
    </submittedName>
</protein>
<evidence type="ECO:0000256" key="7">
    <source>
        <dbReference type="RuleBase" id="RU000477"/>
    </source>
</evidence>
<dbReference type="PANTHER" id="PTHR43829:SF9">
    <property type="entry name" value="AQUAPORIN-9"/>
    <property type="match status" value="1"/>
</dbReference>
<name>A0A2G7EPP4_9EURO</name>
<dbReference type="Pfam" id="PF00230">
    <property type="entry name" value="MIP"/>
    <property type="match status" value="1"/>
</dbReference>
<dbReference type="InterPro" id="IPR050363">
    <property type="entry name" value="MIP/Aquaporin"/>
</dbReference>